<evidence type="ECO:0000313" key="3">
    <source>
        <dbReference type="Proteomes" id="UP000322634"/>
    </source>
</evidence>
<dbReference type="SUPFAM" id="SSF56024">
    <property type="entry name" value="Phospholipase D/nuclease"/>
    <property type="match status" value="1"/>
</dbReference>
<organism evidence="2 3">
    <name type="scientific">Actinomadura syzygii</name>
    <dbReference type="NCBI Taxonomy" id="1427538"/>
    <lineage>
        <taxon>Bacteria</taxon>
        <taxon>Bacillati</taxon>
        <taxon>Actinomycetota</taxon>
        <taxon>Actinomycetes</taxon>
        <taxon>Streptosporangiales</taxon>
        <taxon>Thermomonosporaceae</taxon>
        <taxon>Actinomadura</taxon>
    </lineage>
</organism>
<dbReference type="PANTHER" id="PTHR34293">
    <property type="entry name" value="HTH-TYPE TRANSCRIPTIONAL REGULATOR TRMBL2"/>
    <property type="match status" value="1"/>
</dbReference>
<dbReference type="OrthoDB" id="3728246at2"/>
<dbReference type="InterPro" id="IPR000792">
    <property type="entry name" value="Tscrpt_reg_LuxR_C"/>
</dbReference>
<name>A0A5D0TRZ4_9ACTN</name>
<sequence length="328" mass="35096">MLESLGLDASAEAVYIAMLTNPDMGVTALAAHLALDVSEVRNALGHLADLALLRPSREFPGTLRPVNPEAGLMALVHQQQADLLRRQQEVAVAQAAIARMVADNRDTDVGTSHPGVERLIGLDAIQTRLEGLARVSSTECLSVMPGGGQKAETLEASRTLDEEALDRGVAIRTLYQDSVRNDSNTVAYAQRLAELGGEVRTAPVLPARMLIIDRRLALLPLDPKDSSKGAMQVDSPGIVSALITLFEHIWEVATPIGEATRPDGVTGLTPLESELIRLLAQGLTDEAAAKHLGVSSRTVARMMADLMKRLAATSRFQAGAKAAQQRWI</sequence>
<dbReference type="Gene3D" id="1.10.10.10">
    <property type="entry name" value="Winged helix-like DNA-binding domain superfamily/Winged helix DNA-binding domain"/>
    <property type="match status" value="2"/>
</dbReference>
<gene>
    <name evidence="2" type="ORF">FXF65_37630</name>
</gene>
<dbReference type="PROSITE" id="PS50043">
    <property type="entry name" value="HTH_LUXR_2"/>
    <property type="match status" value="1"/>
</dbReference>
<dbReference type="RefSeq" id="WP_148354935.1">
    <property type="nucleotide sequence ID" value="NZ_JBHSBF010000002.1"/>
</dbReference>
<protein>
    <submittedName>
        <fullName evidence="2">Helix-turn-helix transcriptional regulator</fullName>
    </submittedName>
</protein>
<comment type="caution">
    <text evidence="2">The sequence shown here is derived from an EMBL/GenBank/DDBJ whole genome shotgun (WGS) entry which is preliminary data.</text>
</comment>
<dbReference type="AlphaFoldDB" id="A0A5D0TRZ4"/>
<dbReference type="GO" id="GO:0006355">
    <property type="term" value="P:regulation of DNA-templated transcription"/>
    <property type="evidence" value="ECO:0007669"/>
    <property type="project" value="InterPro"/>
</dbReference>
<dbReference type="Proteomes" id="UP000322634">
    <property type="component" value="Unassembled WGS sequence"/>
</dbReference>
<evidence type="ECO:0000313" key="2">
    <source>
        <dbReference type="EMBL" id="TYC08617.1"/>
    </source>
</evidence>
<dbReference type="SMART" id="SM00421">
    <property type="entry name" value="HTH_LUXR"/>
    <property type="match status" value="1"/>
</dbReference>
<accession>A0A5D0TRZ4</accession>
<dbReference type="InterPro" id="IPR051797">
    <property type="entry name" value="TrmB-like"/>
</dbReference>
<dbReference type="PANTHER" id="PTHR34293:SF1">
    <property type="entry name" value="HTH-TYPE TRANSCRIPTIONAL REGULATOR TRMBL2"/>
    <property type="match status" value="1"/>
</dbReference>
<keyword evidence="3" id="KW-1185">Reference proteome</keyword>
<dbReference type="InterPro" id="IPR016032">
    <property type="entry name" value="Sig_transdc_resp-reg_C-effctor"/>
</dbReference>
<dbReference type="Pfam" id="PF00196">
    <property type="entry name" value="GerE"/>
    <property type="match status" value="1"/>
</dbReference>
<feature type="domain" description="HTH luxR-type" evidence="1">
    <location>
        <begin position="261"/>
        <end position="326"/>
    </location>
</feature>
<dbReference type="InterPro" id="IPR036388">
    <property type="entry name" value="WH-like_DNA-bd_sf"/>
</dbReference>
<dbReference type="PRINTS" id="PR00038">
    <property type="entry name" value="HTHLUXR"/>
</dbReference>
<reference evidence="2 3" key="1">
    <citation type="submission" date="2019-08" db="EMBL/GenBank/DDBJ databases">
        <title>Actinomadura sp. nov. CYP1-5 isolated from mountain soil.</title>
        <authorList>
            <person name="Songsumanus A."/>
            <person name="Kuncharoen N."/>
            <person name="Kudo T."/>
            <person name="Yuki M."/>
            <person name="Igarashi Y."/>
            <person name="Tanasupawat S."/>
        </authorList>
    </citation>
    <scope>NUCLEOTIDE SEQUENCE [LARGE SCALE GENOMIC DNA]</scope>
    <source>
        <strain evidence="2 3">GKU157</strain>
    </source>
</reference>
<dbReference type="SUPFAM" id="SSF46894">
    <property type="entry name" value="C-terminal effector domain of the bipartite response regulators"/>
    <property type="match status" value="1"/>
</dbReference>
<proteinExistence type="predicted"/>
<evidence type="ECO:0000259" key="1">
    <source>
        <dbReference type="PROSITE" id="PS50043"/>
    </source>
</evidence>
<dbReference type="GO" id="GO:0003677">
    <property type="term" value="F:DNA binding"/>
    <property type="evidence" value="ECO:0007669"/>
    <property type="project" value="InterPro"/>
</dbReference>
<dbReference type="CDD" id="cd06170">
    <property type="entry name" value="LuxR_C_like"/>
    <property type="match status" value="1"/>
</dbReference>
<dbReference type="EMBL" id="VSFF01000016">
    <property type="protein sequence ID" value="TYC08617.1"/>
    <property type="molecule type" value="Genomic_DNA"/>
</dbReference>